<comment type="caution">
    <text evidence="3">The sequence shown here is derived from an EMBL/GenBank/DDBJ whole genome shotgun (WGS) entry which is preliminary data.</text>
</comment>
<reference evidence="3 4" key="1">
    <citation type="submission" date="2020-08" db="EMBL/GenBank/DDBJ databases">
        <title>Pseudomonas sp. nov.</title>
        <authorList>
            <person name="Gieschler S."/>
            <person name="Fiedler G."/>
            <person name="Brinks E."/>
            <person name="Boehnlein C."/>
            <person name="Franz C.M.A.P."/>
            <person name="Kabisch J."/>
        </authorList>
    </citation>
    <scope>NUCLEOTIDE SEQUENCE [LARGE SCALE GENOMIC DNA]</scope>
    <source>
        <strain evidence="3 4">MBT-1</strain>
    </source>
</reference>
<sequence>MAKKALGIRPRCDAGADARPRAGRLKNGRQGPRRNAGSGSVDWPGTLLKGRPRSRDALLLHLRSRAPHELWLVIVDASASTRRHQALADAKGLLAQLFDDAYRQRARLALLAVSGLAPSWQVQGLKASGGLRDWLEGLGAGGGTPLLAALGEAGRWLGRRQKRFPEEVQRVLLVTDGRLKAWSNLPVFDCPSVLVDIERGPIRLDRARDLARELGAGYRHIDDLGAG</sequence>
<dbReference type="AlphaFoldDB" id="A0A7X1GIX1"/>
<dbReference type="EMBL" id="JACMYG010000037">
    <property type="protein sequence ID" value="MBC2693035.1"/>
    <property type="molecule type" value="Genomic_DNA"/>
</dbReference>
<feature type="region of interest" description="Disordered" evidence="1">
    <location>
        <begin position="1"/>
        <end position="46"/>
    </location>
</feature>
<evidence type="ECO:0000313" key="4">
    <source>
        <dbReference type="Proteomes" id="UP000526003"/>
    </source>
</evidence>
<proteinExistence type="predicted"/>
<dbReference type="Gene3D" id="3.40.50.410">
    <property type="entry name" value="von Willebrand factor, type A domain"/>
    <property type="match status" value="1"/>
</dbReference>
<evidence type="ECO:0000256" key="1">
    <source>
        <dbReference type="SAM" id="MobiDB-lite"/>
    </source>
</evidence>
<dbReference type="SUPFAM" id="SSF53300">
    <property type="entry name" value="vWA-like"/>
    <property type="match status" value="1"/>
</dbReference>
<dbReference type="Pfam" id="PF13519">
    <property type="entry name" value="VWA_2"/>
    <property type="match status" value="1"/>
</dbReference>
<dbReference type="InterPro" id="IPR036465">
    <property type="entry name" value="vWFA_dom_sf"/>
</dbReference>
<name>A0A7X1GIX1_9PSED</name>
<evidence type="ECO:0000259" key="2">
    <source>
        <dbReference type="Pfam" id="PF13519"/>
    </source>
</evidence>
<protein>
    <submittedName>
        <fullName evidence="3">VWA domain-containing protein</fullName>
    </submittedName>
</protein>
<accession>A0A7X1GIX1</accession>
<keyword evidence="4" id="KW-1185">Reference proteome</keyword>
<gene>
    <name evidence="3" type="ORF">H7995_24920</name>
</gene>
<dbReference type="InterPro" id="IPR002035">
    <property type="entry name" value="VWF_A"/>
</dbReference>
<dbReference type="Proteomes" id="UP000526003">
    <property type="component" value="Unassembled WGS sequence"/>
</dbReference>
<dbReference type="PANTHER" id="PTHR35023:SF1">
    <property type="entry name" value="MG-PROTOPORPHYRIN IX CHELATASE"/>
    <property type="match status" value="1"/>
</dbReference>
<feature type="compositionally biased region" description="Basic and acidic residues" evidence="1">
    <location>
        <begin position="10"/>
        <end position="20"/>
    </location>
</feature>
<organism evidence="3 4">
    <name type="scientific">Pseudomonas kielensis</name>
    <dbReference type="NCBI Taxonomy" id="2762577"/>
    <lineage>
        <taxon>Bacteria</taxon>
        <taxon>Pseudomonadati</taxon>
        <taxon>Pseudomonadota</taxon>
        <taxon>Gammaproteobacteria</taxon>
        <taxon>Pseudomonadales</taxon>
        <taxon>Pseudomonadaceae</taxon>
        <taxon>Pseudomonas</taxon>
    </lineage>
</organism>
<dbReference type="PANTHER" id="PTHR35023">
    <property type="entry name" value="CHELATASE-RELATED"/>
    <property type="match status" value="1"/>
</dbReference>
<evidence type="ECO:0000313" key="3">
    <source>
        <dbReference type="EMBL" id="MBC2693035.1"/>
    </source>
</evidence>
<feature type="domain" description="VWFA" evidence="2">
    <location>
        <begin position="72"/>
        <end position="177"/>
    </location>
</feature>
<dbReference type="InterPro" id="IPR052989">
    <property type="entry name" value="Mg-chelatase_DI-like"/>
</dbReference>